<organism evidence="1 2">
    <name type="scientific">Cudoniella acicularis</name>
    <dbReference type="NCBI Taxonomy" id="354080"/>
    <lineage>
        <taxon>Eukaryota</taxon>
        <taxon>Fungi</taxon>
        <taxon>Dikarya</taxon>
        <taxon>Ascomycota</taxon>
        <taxon>Pezizomycotina</taxon>
        <taxon>Leotiomycetes</taxon>
        <taxon>Helotiales</taxon>
        <taxon>Tricladiaceae</taxon>
        <taxon>Cudoniella</taxon>
    </lineage>
</organism>
<dbReference type="EMBL" id="JAAMPI010000041">
    <property type="protein sequence ID" value="KAF4636973.1"/>
    <property type="molecule type" value="Genomic_DNA"/>
</dbReference>
<dbReference type="SUPFAM" id="SSF48452">
    <property type="entry name" value="TPR-like"/>
    <property type="match status" value="1"/>
</dbReference>
<protein>
    <recommendedName>
        <fullName evidence="3">Kinesin light chain</fullName>
    </recommendedName>
</protein>
<comment type="caution">
    <text evidence="1">The sequence shown here is derived from an EMBL/GenBank/DDBJ whole genome shotgun (WGS) entry which is preliminary data.</text>
</comment>
<accession>A0A8H4W7A8</accession>
<evidence type="ECO:0008006" key="3">
    <source>
        <dbReference type="Google" id="ProtNLM"/>
    </source>
</evidence>
<dbReference type="Gene3D" id="1.25.40.10">
    <property type="entry name" value="Tetratricopeptide repeat domain"/>
    <property type="match status" value="1"/>
</dbReference>
<dbReference type="AlphaFoldDB" id="A0A8H4W7A8"/>
<reference evidence="1 2" key="1">
    <citation type="submission" date="2020-03" db="EMBL/GenBank/DDBJ databases">
        <title>Draft Genome Sequence of Cudoniella acicularis.</title>
        <authorList>
            <person name="Buettner E."/>
            <person name="Kellner H."/>
        </authorList>
    </citation>
    <scope>NUCLEOTIDE SEQUENCE [LARGE SCALE GENOMIC DNA]</scope>
    <source>
        <strain evidence="1 2">DSM 108380</strain>
    </source>
</reference>
<dbReference type="Pfam" id="PF13424">
    <property type="entry name" value="TPR_12"/>
    <property type="match status" value="1"/>
</dbReference>
<sequence>MPSVGNNISNSNSDPIRLGLVGMVYEQQGRIEEAAILFKDVYSTWNKTFGSKHPATLMSHSALASAYFKLGKVEDSIATYRDFLSRHRQEYSHDLSHFVVRDPASSLAYVQLLSEHKLGAEIDFSDFNDTKPLVEKRDFQIEHFKALKLAIECDAKDSKEYSMARKTLHQILLKSSDNFTREAL</sequence>
<evidence type="ECO:0000313" key="1">
    <source>
        <dbReference type="EMBL" id="KAF4636973.1"/>
    </source>
</evidence>
<evidence type="ECO:0000313" key="2">
    <source>
        <dbReference type="Proteomes" id="UP000566819"/>
    </source>
</evidence>
<dbReference type="Proteomes" id="UP000566819">
    <property type="component" value="Unassembled WGS sequence"/>
</dbReference>
<gene>
    <name evidence="1" type="ORF">G7Y89_g1114</name>
</gene>
<proteinExistence type="predicted"/>
<dbReference type="InterPro" id="IPR011990">
    <property type="entry name" value="TPR-like_helical_dom_sf"/>
</dbReference>
<keyword evidence="2" id="KW-1185">Reference proteome</keyword>
<name>A0A8H4W7A8_9HELO</name>
<dbReference type="OrthoDB" id="21416at2759"/>